<dbReference type="PANTHER" id="PTHR47959">
    <property type="entry name" value="ATP-DEPENDENT RNA HELICASE RHLE-RELATED"/>
    <property type="match status" value="1"/>
</dbReference>
<evidence type="ECO:0000313" key="11">
    <source>
        <dbReference type="EMBL" id="OGD68783.1"/>
    </source>
</evidence>
<proteinExistence type="inferred from homology"/>
<dbReference type="PROSITE" id="PS51192">
    <property type="entry name" value="HELICASE_ATP_BIND_1"/>
    <property type="match status" value="1"/>
</dbReference>
<sequence>MFRKRNVQRKSSGNSSSANKNFRGQGKRFSKPSRSRKSRSGQSQFSDVSKFINKAVPEKNVKPYTPKNSFADFLIDENLKRNILKTGYKHPTPIQDQAIPHVLNGSDIVGIANTGTGKTAAFIIPLLDKVIRNRKQNIIIIAPTRELAIQINQELVKFAFGLKIFSVCAVGGMPIFRQISDLRRNYNFIIGTPGRVKDLVDRGHIPLEQFQTIVLDESDRMLDMGFINDMRFLMSAMPENHQTLFFSATLSDDIKNIINNFLTDPISISVRVNDTASSIDQDVVYVKNEVKLDLLHDLLIKPEFNKVLIFGKTKLGVEKLSERLSGRGLKVKSIHGNKNHTQRQHALKLFKENTVNILVATDVAARGLDIPNISHVINYELPSTYEDYIHRIGRTGRGGKAGKALTFIG</sequence>
<dbReference type="CDD" id="cd18787">
    <property type="entry name" value="SF2_C_DEAD"/>
    <property type="match status" value="1"/>
</dbReference>
<evidence type="ECO:0000256" key="3">
    <source>
        <dbReference type="ARBA" id="ARBA00022806"/>
    </source>
</evidence>
<evidence type="ECO:0000256" key="7">
    <source>
        <dbReference type="SAM" id="MobiDB-lite"/>
    </source>
</evidence>
<feature type="compositionally biased region" description="Low complexity" evidence="7">
    <location>
        <begin position="10"/>
        <end position="21"/>
    </location>
</feature>
<dbReference type="InterPro" id="IPR027417">
    <property type="entry name" value="P-loop_NTPase"/>
</dbReference>
<dbReference type="CDD" id="cd00268">
    <property type="entry name" value="DEADc"/>
    <property type="match status" value="1"/>
</dbReference>
<evidence type="ECO:0000259" key="8">
    <source>
        <dbReference type="PROSITE" id="PS51192"/>
    </source>
</evidence>
<evidence type="ECO:0000256" key="2">
    <source>
        <dbReference type="ARBA" id="ARBA00022801"/>
    </source>
</evidence>
<feature type="short sequence motif" description="Q motif" evidence="6">
    <location>
        <begin position="68"/>
        <end position="96"/>
    </location>
</feature>
<evidence type="ECO:0008006" key="13">
    <source>
        <dbReference type="Google" id="ProtNLM"/>
    </source>
</evidence>
<dbReference type="GO" id="GO:0005829">
    <property type="term" value="C:cytosol"/>
    <property type="evidence" value="ECO:0007669"/>
    <property type="project" value="TreeGrafter"/>
</dbReference>
<keyword evidence="4" id="KW-0067">ATP-binding</keyword>
<evidence type="ECO:0000256" key="1">
    <source>
        <dbReference type="ARBA" id="ARBA00022741"/>
    </source>
</evidence>
<feature type="region of interest" description="Disordered" evidence="7">
    <location>
        <begin position="1"/>
        <end position="46"/>
    </location>
</feature>
<dbReference type="InterPro" id="IPR011545">
    <property type="entry name" value="DEAD/DEAH_box_helicase_dom"/>
</dbReference>
<feature type="domain" description="DEAD-box RNA helicase Q" evidence="10">
    <location>
        <begin position="68"/>
        <end position="96"/>
    </location>
</feature>
<dbReference type="GO" id="GO:0016787">
    <property type="term" value="F:hydrolase activity"/>
    <property type="evidence" value="ECO:0007669"/>
    <property type="project" value="UniProtKB-KW"/>
</dbReference>
<reference evidence="11 12" key="1">
    <citation type="journal article" date="2016" name="Nat. Commun.">
        <title>Thousands of microbial genomes shed light on interconnected biogeochemical processes in an aquifer system.</title>
        <authorList>
            <person name="Anantharaman K."/>
            <person name="Brown C.T."/>
            <person name="Hug L.A."/>
            <person name="Sharon I."/>
            <person name="Castelle C.J."/>
            <person name="Probst A.J."/>
            <person name="Thomas B.C."/>
            <person name="Singh A."/>
            <person name="Wilkins M.J."/>
            <person name="Karaoz U."/>
            <person name="Brodie E.L."/>
            <person name="Williams K.H."/>
            <person name="Hubbard S.S."/>
            <person name="Banfield J.F."/>
        </authorList>
    </citation>
    <scope>NUCLEOTIDE SEQUENCE [LARGE SCALE GENOMIC DNA]</scope>
</reference>
<feature type="domain" description="Helicase ATP-binding" evidence="8">
    <location>
        <begin position="99"/>
        <end position="268"/>
    </location>
</feature>
<dbReference type="SUPFAM" id="SSF52540">
    <property type="entry name" value="P-loop containing nucleoside triphosphate hydrolases"/>
    <property type="match status" value="2"/>
</dbReference>
<dbReference type="Gene3D" id="3.40.50.300">
    <property type="entry name" value="P-loop containing nucleotide triphosphate hydrolases"/>
    <property type="match status" value="2"/>
</dbReference>
<evidence type="ECO:0000256" key="5">
    <source>
        <dbReference type="ARBA" id="ARBA00038437"/>
    </source>
</evidence>
<dbReference type="SMART" id="SM00490">
    <property type="entry name" value="HELICc"/>
    <property type="match status" value="1"/>
</dbReference>
<feature type="compositionally biased region" description="Basic residues" evidence="7">
    <location>
        <begin position="25"/>
        <end position="39"/>
    </location>
</feature>
<dbReference type="STRING" id="1797579.A2996_00995"/>
<gene>
    <name evidence="11" type="ORF">A2996_00995</name>
</gene>
<dbReference type="GO" id="GO:0005524">
    <property type="term" value="F:ATP binding"/>
    <property type="evidence" value="ECO:0007669"/>
    <property type="project" value="UniProtKB-KW"/>
</dbReference>
<dbReference type="PROSITE" id="PS51195">
    <property type="entry name" value="Q_MOTIF"/>
    <property type="match status" value="1"/>
</dbReference>
<feature type="domain" description="Helicase C-terminal" evidence="9">
    <location>
        <begin position="278"/>
        <end position="409"/>
    </location>
</feature>
<keyword evidence="3" id="KW-0347">Helicase</keyword>
<dbReference type="InterPro" id="IPR001650">
    <property type="entry name" value="Helicase_C-like"/>
</dbReference>
<dbReference type="InterPro" id="IPR044742">
    <property type="entry name" value="DEAD/DEAH_RhlB"/>
</dbReference>
<dbReference type="InterPro" id="IPR050079">
    <property type="entry name" value="DEAD_box_RNA_helicase"/>
</dbReference>
<evidence type="ECO:0000313" key="12">
    <source>
        <dbReference type="Proteomes" id="UP000176865"/>
    </source>
</evidence>
<dbReference type="InterPro" id="IPR014001">
    <property type="entry name" value="Helicase_ATP-bd"/>
</dbReference>
<dbReference type="Proteomes" id="UP000176865">
    <property type="component" value="Unassembled WGS sequence"/>
</dbReference>
<dbReference type="SMART" id="SM00487">
    <property type="entry name" value="DEXDc"/>
    <property type="match status" value="1"/>
</dbReference>
<dbReference type="InterPro" id="IPR014014">
    <property type="entry name" value="RNA_helicase_DEAD_Q_motif"/>
</dbReference>
<keyword evidence="2" id="KW-0378">Hydrolase</keyword>
<dbReference type="GO" id="GO:0003724">
    <property type="term" value="F:RNA helicase activity"/>
    <property type="evidence" value="ECO:0007669"/>
    <property type="project" value="InterPro"/>
</dbReference>
<evidence type="ECO:0000259" key="9">
    <source>
        <dbReference type="PROSITE" id="PS51194"/>
    </source>
</evidence>
<comment type="similarity">
    <text evidence="5">Belongs to the DEAD box helicase family.</text>
</comment>
<dbReference type="Pfam" id="PF00270">
    <property type="entry name" value="DEAD"/>
    <property type="match status" value="1"/>
</dbReference>
<evidence type="ECO:0000256" key="6">
    <source>
        <dbReference type="PROSITE-ProRule" id="PRU00552"/>
    </source>
</evidence>
<evidence type="ECO:0000256" key="4">
    <source>
        <dbReference type="ARBA" id="ARBA00022840"/>
    </source>
</evidence>
<dbReference type="EMBL" id="MFAB01000016">
    <property type="protein sequence ID" value="OGD68783.1"/>
    <property type="molecule type" value="Genomic_DNA"/>
</dbReference>
<comment type="caution">
    <text evidence="11">The sequence shown here is derived from an EMBL/GenBank/DDBJ whole genome shotgun (WGS) entry which is preliminary data.</text>
</comment>
<dbReference type="AlphaFoldDB" id="A0A1F5EN25"/>
<protein>
    <recommendedName>
        <fullName evidence="13">RNA helicase</fullName>
    </recommendedName>
</protein>
<evidence type="ECO:0000259" key="10">
    <source>
        <dbReference type="PROSITE" id="PS51195"/>
    </source>
</evidence>
<dbReference type="GO" id="GO:0003676">
    <property type="term" value="F:nucleic acid binding"/>
    <property type="evidence" value="ECO:0007669"/>
    <property type="project" value="InterPro"/>
</dbReference>
<name>A0A1F5EN25_9BACT</name>
<accession>A0A1F5EN25</accession>
<organism evidence="11 12">
    <name type="scientific">Candidatus Campbellbacteria bacterium RIFCSPLOWO2_01_FULL_34_15</name>
    <dbReference type="NCBI Taxonomy" id="1797579"/>
    <lineage>
        <taxon>Bacteria</taxon>
        <taxon>Candidatus Campbelliibacteriota</taxon>
    </lineage>
</organism>
<dbReference type="Pfam" id="PF00271">
    <property type="entry name" value="Helicase_C"/>
    <property type="match status" value="1"/>
</dbReference>
<dbReference type="PANTHER" id="PTHR47959:SF13">
    <property type="entry name" value="ATP-DEPENDENT RNA HELICASE RHLE"/>
    <property type="match status" value="1"/>
</dbReference>
<dbReference type="PROSITE" id="PS51194">
    <property type="entry name" value="HELICASE_CTER"/>
    <property type="match status" value="1"/>
</dbReference>
<keyword evidence="1" id="KW-0547">Nucleotide-binding</keyword>